<dbReference type="InterPro" id="IPR013221">
    <property type="entry name" value="Mur_ligase_cen"/>
</dbReference>
<dbReference type="SUPFAM" id="SSF53244">
    <property type="entry name" value="MurD-like peptide ligases, peptide-binding domain"/>
    <property type="match status" value="1"/>
</dbReference>
<name>A0A1G1XVT0_9BACT</name>
<dbReference type="GO" id="GO:0071555">
    <property type="term" value="P:cell wall organization"/>
    <property type="evidence" value="ECO:0007669"/>
    <property type="project" value="UniProtKB-KW"/>
</dbReference>
<evidence type="ECO:0000256" key="12">
    <source>
        <dbReference type="ARBA" id="ARBA00023316"/>
    </source>
</evidence>
<dbReference type="GO" id="GO:0009252">
    <property type="term" value="P:peptidoglycan biosynthetic process"/>
    <property type="evidence" value="ECO:0007669"/>
    <property type="project" value="UniProtKB-UniRule"/>
</dbReference>
<evidence type="ECO:0000256" key="8">
    <source>
        <dbReference type="ARBA" id="ARBA00022840"/>
    </source>
</evidence>
<evidence type="ECO:0000256" key="1">
    <source>
        <dbReference type="ARBA" id="ARBA00004496"/>
    </source>
</evidence>
<feature type="domain" description="Mur ligase central" evidence="17">
    <location>
        <begin position="115"/>
        <end position="299"/>
    </location>
</feature>
<proteinExistence type="inferred from homology"/>
<evidence type="ECO:0000256" key="4">
    <source>
        <dbReference type="ARBA" id="ARBA00022490"/>
    </source>
</evidence>
<dbReference type="EC" id="6.3.2.8" evidence="3 14"/>
<comment type="caution">
    <text evidence="18">The sequence shown here is derived from an EMBL/GenBank/DDBJ whole genome shotgun (WGS) entry which is preliminary data.</text>
</comment>
<dbReference type="Pfam" id="PF01225">
    <property type="entry name" value="Mur_ligase"/>
    <property type="match status" value="1"/>
</dbReference>
<dbReference type="Pfam" id="PF08245">
    <property type="entry name" value="Mur_ligase_M"/>
    <property type="match status" value="1"/>
</dbReference>
<dbReference type="AlphaFoldDB" id="A0A1G1XVT0"/>
<evidence type="ECO:0000313" key="19">
    <source>
        <dbReference type="Proteomes" id="UP000178930"/>
    </source>
</evidence>
<evidence type="ECO:0000256" key="6">
    <source>
        <dbReference type="ARBA" id="ARBA00022618"/>
    </source>
</evidence>
<dbReference type="GO" id="GO:0005524">
    <property type="term" value="F:ATP binding"/>
    <property type="evidence" value="ECO:0007669"/>
    <property type="project" value="UniProtKB-UniRule"/>
</dbReference>
<dbReference type="PANTHER" id="PTHR43445">
    <property type="entry name" value="UDP-N-ACETYLMURAMATE--L-ALANINE LIGASE-RELATED"/>
    <property type="match status" value="1"/>
</dbReference>
<dbReference type="InterPro" id="IPR005758">
    <property type="entry name" value="UDP-N-AcMur_Ala_ligase_MurC"/>
</dbReference>
<feature type="binding site" evidence="14">
    <location>
        <begin position="117"/>
        <end position="123"/>
    </location>
    <ligand>
        <name>ATP</name>
        <dbReference type="ChEBI" id="CHEBI:30616"/>
    </ligand>
</feature>
<evidence type="ECO:0000256" key="2">
    <source>
        <dbReference type="ARBA" id="ARBA00004752"/>
    </source>
</evidence>
<evidence type="ECO:0000256" key="3">
    <source>
        <dbReference type="ARBA" id="ARBA00012211"/>
    </source>
</evidence>
<keyword evidence="5 14" id="KW-0436">Ligase</keyword>
<gene>
    <name evidence="14" type="primary">murC</name>
    <name evidence="18" type="ORF">A2729_04515</name>
</gene>
<evidence type="ECO:0000259" key="15">
    <source>
        <dbReference type="Pfam" id="PF01225"/>
    </source>
</evidence>
<organism evidence="18 19">
    <name type="scientific">Candidatus Buchananbacteria bacterium RIFCSPHIGHO2_01_FULL_39_14</name>
    <dbReference type="NCBI Taxonomy" id="1797532"/>
    <lineage>
        <taxon>Bacteria</taxon>
        <taxon>Candidatus Buchananiibacteriota</taxon>
    </lineage>
</organism>
<dbReference type="SUPFAM" id="SSF51984">
    <property type="entry name" value="MurCD N-terminal domain"/>
    <property type="match status" value="1"/>
</dbReference>
<sequence>MFVDLAKIKRIYFIGIKGVAMTGLAVICQKMGKEIFGSDVAEKFITDKILEKNQIKSFENFSITNLNCQPDLVVLGTSFSDENPEVIEAKKRKIKIIFDSELRGLLSQKKETIAVAGIHGKTTTTAMLAYLFSKAGLKPSYLIGTGAVPDLGGNSDWGVGDYFIVEGDEYSRSKYDTTPKFLDLEPKISVITNIEWEHVDIYPDLSAVEKAFTALVEKTKDLIVVCGDWPSVKKIIKNSDKKVVTYGLGADNLWQAFDLKQQSDGTIFKIRKEGVRLGEFKIKLFGEHNALNALSAIIVGLELGLELEQIKQILKDFSGAERRFDVLENKGVIFVDDYGHHPSEIKTTLKAVRQRYPKNQIWCVFQPHMASRTKAFLAEFARSFSEVDQVIFADIFASAREKSLAITARDLTNETKKYQTSAIYGGSLDEITKYLKNNLKPGMILVTMGAGDVYKIRDKLINFKF</sequence>
<comment type="subcellular location">
    <subcellularLocation>
        <location evidence="1 14">Cytoplasm</location>
    </subcellularLocation>
</comment>
<dbReference type="STRING" id="1797532.A2729_04515"/>
<dbReference type="GO" id="GO:0008360">
    <property type="term" value="P:regulation of cell shape"/>
    <property type="evidence" value="ECO:0007669"/>
    <property type="project" value="UniProtKB-KW"/>
</dbReference>
<evidence type="ECO:0000256" key="13">
    <source>
        <dbReference type="ARBA" id="ARBA00047833"/>
    </source>
</evidence>
<dbReference type="NCBIfam" id="TIGR01082">
    <property type="entry name" value="murC"/>
    <property type="match status" value="1"/>
</dbReference>
<protein>
    <recommendedName>
        <fullName evidence="3 14">UDP-N-acetylmuramate--L-alanine ligase</fullName>
        <ecNumber evidence="3 14">6.3.2.8</ecNumber>
    </recommendedName>
    <alternativeName>
        <fullName evidence="14">UDP-N-acetylmuramoyl-L-alanine synthetase</fullName>
    </alternativeName>
</protein>
<dbReference type="GO" id="GO:0005737">
    <property type="term" value="C:cytoplasm"/>
    <property type="evidence" value="ECO:0007669"/>
    <property type="project" value="UniProtKB-SubCell"/>
</dbReference>
<evidence type="ECO:0000256" key="10">
    <source>
        <dbReference type="ARBA" id="ARBA00022984"/>
    </source>
</evidence>
<keyword evidence="4 14" id="KW-0963">Cytoplasm</keyword>
<keyword evidence="8 14" id="KW-0067">ATP-binding</keyword>
<dbReference type="InterPro" id="IPR036565">
    <property type="entry name" value="Mur-like_cat_sf"/>
</dbReference>
<keyword evidence="9 14" id="KW-0133">Cell shape</keyword>
<comment type="function">
    <text evidence="14">Cell wall formation.</text>
</comment>
<dbReference type="Gene3D" id="3.40.1190.10">
    <property type="entry name" value="Mur-like, catalytic domain"/>
    <property type="match status" value="1"/>
</dbReference>
<dbReference type="UniPathway" id="UPA00219"/>
<evidence type="ECO:0000256" key="14">
    <source>
        <dbReference type="HAMAP-Rule" id="MF_00046"/>
    </source>
</evidence>
<evidence type="ECO:0000259" key="17">
    <source>
        <dbReference type="Pfam" id="PF08245"/>
    </source>
</evidence>
<evidence type="ECO:0000313" key="18">
    <source>
        <dbReference type="EMBL" id="OGY43407.1"/>
    </source>
</evidence>
<dbReference type="PANTHER" id="PTHR43445:SF3">
    <property type="entry name" value="UDP-N-ACETYLMURAMATE--L-ALANINE LIGASE"/>
    <property type="match status" value="1"/>
</dbReference>
<dbReference type="Gene3D" id="3.90.190.20">
    <property type="entry name" value="Mur ligase, C-terminal domain"/>
    <property type="match status" value="1"/>
</dbReference>
<keyword evidence="10 14" id="KW-0573">Peptidoglycan synthesis</keyword>
<evidence type="ECO:0000256" key="11">
    <source>
        <dbReference type="ARBA" id="ARBA00023306"/>
    </source>
</evidence>
<dbReference type="InterPro" id="IPR000713">
    <property type="entry name" value="Mur_ligase_N"/>
</dbReference>
<reference evidence="18 19" key="1">
    <citation type="journal article" date="2016" name="Nat. Commun.">
        <title>Thousands of microbial genomes shed light on interconnected biogeochemical processes in an aquifer system.</title>
        <authorList>
            <person name="Anantharaman K."/>
            <person name="Brown C.T."/>
            <person name="Hug L.A."/>
            <person name="Sharon I."/>
            <person name="Castelle C.J."/>
            <person name="Probst A.J."/>
            <person name="Thomas B.C."/>
            <person name="Singh A."/>
            <person name="Wilkins M.J."/>
            <person name="Karaoz U."/>
            <person name="Brodie E.L."/>
            <person name="Williams K.H."/>
            <person name="Hubbard S.S."/>
            <person name="Banfield J.F."/>
        </authorList>
    </citation>
    <scope>NUCLEOTIDE SEQUENCE [LARGE SCALE GENOMIC DNA]</scope>
</reference>
<dbReference type="GO" id="GO:0008763">
    <property type="term" value="F:UDP-N-acetylmuramate-L-alanine ligase activity"/>
    <property type="evidence" value="ECO:0007669"/>
    <property type="project" value="UniProtKB-UniRule"/>
</dbReference>
<dbReference type="HAMAP" id="MF_00046">
    <property type="entry name" value="MurC"/>
    <property type="match status" value="1"/>
</dbReference>
<evidence type="ECO:0000259" key="16">
    <source>
        <dbReference type="Pfam" id="PF02875"/>
    </source>
</evidence>
<feature type="domain" description="Mur ligase C-terminal" evidence="16">
    <location>
        <begin position="322"/>
        <end position="451"/>
    </location>
</feature>
<accession>A0A1G1XVT0</accession>
<keyword evidence="11 14" id="KW-0131">Cell cycle</keyword>
<keyword evidence="12 14" id="KW-0961">Cell wall biogenesis/degradation</keyword>
<dbReference type="Proteomes" id="UP000178930">
    <property type="component" value="Unassembled WGS sequence"/>
</dbReference>
<dbReference type="InterPro" id="IPR004101">
    <property type="entry name" value="Mur_ligase_C"/>
</dbReference>
<dbReference type="SUPFAM" id="SSF53623">
    <property type="entry name" value="MurD-like peptide ligases, catalytic domain"/>
    <property type="match status" value="1"/>
</dbReference>
<keyword evidence="7 14" id="KW-0547">Nucleotide-binding</keyword>
<evidence type="ECO:0000256" key="9">
    <source>
        <dbReference type="ARBA" id="ARBA00022960"/>
    </source>
</evidence>
<dbReference type="InterPro" id="IPR050061">
    <property type="entry name" value="MurCDEF_pg_biosynth"/>
</dbReference>
<dbReference type="Pfam" id="PF02875">
    <property type="entry name" value="Mur_ligase_C"/>
    <property type="match status" value="1"/>
</dbReference>
<dbReference type="GO" id="GO:0051301">
    <property type="term" value="P:cell division"/>
    <property type="evidence" value="ECO:0007669"/>
    <property type="project" value="UniProtKB-KW"/>
</dbReference>
<feature type="domain" description="Mur ligase N-terminal catalytic" evidence="15">
    <location>
        <begin position="10"/>
        <end position="97"/>
    </location>
</feature>
<evidence type="ECO:0000256" key="7">
    <source>
        <dbReference type="ARBA" id="ARBA00022741"/>
    </source>
</evidence>
<comment type="catalytic activity">
    <reaction evidence="13 14">
        <text>UDP-N-acetyl-alpha-D-muramate + L-alanine + ATP = UDP-N-acetyl-alpha-D-muramoyl-L-alanine + ADP + phosphate + H(+)</text>
        <dbReference type="Rhea" id="RHEA:23372"/>
        <dbReference type="ChEBI" id="CHEBI:15378"/>
        <dbReference type="ChEBI" id="CHEBI:30616"/>
        <dbReference type="ChEBI" id="CHEBI:43474"/>
        <dbReference type="ChEBI" id="CHEBI:57972"/>
        <dbReference type="ChEBI" id="CHEBI:70757"/>
        <dbReference type="ChEBI" id="CHEBI:83898"/>
        <dbReference type="ChEBI" id="CHEBI:456216"/>
        <dbReference type="EC" id="6.3.2.8"/>
    </reaction>
</comment>
<comment type="pathway">
    <text evidence="2 14">Cell wall biogenesis; peptidoglycan biosynthesis.</text>
</comment>
<evidence type="ECO:0000256" key="5">
    <source>
        <dbReference type="ARBA" id="ARBA00022598"/>
    </source>
</evidence>
<keyword evidence="6 14" id="KW-0132">Cell division</keyword>
<comment type="similarity">
    <text evidence="14">Belongs to the MurCDEF family.</text>
</comment>
<dbReference type="InterPro" id="IPR036615">
    <property type="entry name" value="Mur_ligase_C_dom_sf"/>
</dbReference>
<dbReference type="Gene3D" id="3.40.50.720">
    <property type="entry name" value="NAD(P)-binding Rossmann-like Domain"/>
    <property type="match status" value="1"/>
</dbReference>
<dbReference type="EMBL" id="MHIB01000037">
    <property type="protein sequence ID" value="OGY43407.1"/>
    <property type="molecule type" value="Genomic_DNA"/>
</dbReference>